<feature type="compositionally biased region" description="Basic and acidic residues" evidence="1">
    <location>
        <begin position="295"/>
        <end position="308"/>
    </location>
</feature>
<evidence type="ECO:0008006" key="4">
    <source>
        <dbReference type="Google" id="ProtNLM"/>
    </source>
</evidence>
<evidence type="ECO:0000256" key="1">
    <source>
        <dbReference type="SAM" id="MobiDB-lite"/>
    </source>
</evidence>
<feature type="region of interest" description="Disordered" evidence="1">
    <location>
        <begin position="189"/>
        <end position="336"/>
    </location>
</feature>
<reference evidence="2 3" key="1">
    <citation type="submission" date="2024-06" db="EMBL/GenBank/DDBJ databases">
        <title>The Natural Products Discovery Center: Release of the First 8490 Sequenced Strains for Exploring Actinobacteria Biosynthetic Diversity.</title>
        <authorList>
            <person name="Kalkreuter E."/>
            <person name="Kautsar S.A."/>
            <person name="Yang D."/>
            <person name="Bader C.D."/>
            <person name="Teijaro C.N."/>
            <person name="Fluegel L."/>
            <person name="Davis C.M."/>
            <person name="Simpson J.R."/>
            <person name="Lauterbach L."/>
            <person name="Steele A.D."/>
            <person name="Gui C."/>
            <person name="Meng S."/>
            <person name="Li G."/>
            <person name="Viehrig K."/>
            <person name="Ye F."/>
            <person name="Su P."/>
            <person name="Kiefer A.F."/>
            <person name="Nichols A."/>
            <person name="Cepeda A.J."/>
            <person name="Yan W."/>
            <person name="Fan B."/>
            <person name="Jiang Y."/>
            <person name="Adhikari A."/>
            <person name="Zheng C.-J."/>
            <person name="Schuster L."/>
            <person name="Cowan T.M."/>
            <person name="Smanski M.J."/>
            <person name="Chevrette M.G."/>
            <person name="De Carvalho L.P.S."/>
            <person name="Shen B."/>
        </authorList>
    </citation>
    <scope>NUCLEOTIDE SEQUENCE [LARGE SCALE GENOMIC DNA]</scope>
    <source>
        <strain evidence="2 3">NPDC052360</strain>
    </source>
</reference>
<feature type="compositionally biased region" description="Polar residues" evidence="1">
    <location>
        <begin position="319"/>
        <end position="336"/>
    </location>
</feature>
<organism evidence="2 3">
    <name type="scientific">Streptomyces griseosporeus</name>
    <dbReference type="NCBI Taxonomy" id="1910"/>
    <lineage>
        <taxon>Bacteria</taxon>
        <taxon>Bacillati</taxon>
        <taxon>Actinomycetota</taxon>
        <taxon>Actinomycetes</taxon>
        <taxon>Kitasatosporales</taxon>
        <taxon>Streptomycetaceae</taxon>
        <taxon>Streptomyces</taxon>
    </lineage>
</organism>
<dbReference type="EMBL" id="JBFAUJ010000001">
    <property type="protein sequence ID" value="MEV8457922.1"/>
    <property type="molecule type" value="Genomic_DNA"/>
</dbReference>
<dbReference type="InterPro" id="IPR029787">
    <property type="entry name" value="Nucleotide_cyclase"/>
</dbReference>
<dbReference type="SUPFAM" id="SSF55073">
    <property type="entry name" value="Nucleotide cyclase"/>
    <property type="match status" value="1"/>
</dbReference>
<dbReference type="Proteomes" id="UP001553148">
    <property type="component" value="Unassembled WGS sequence"/>
</dbReference>
<keyword evidence="3" id="KW-1185">Reference proteome</keyword>
<evidence type="ECO:0000313" key="2">
    <source>
        <dbReference type="EMBL" id="MEV8457922.1"/>
    </source>
</evidence>
<dbReference type="RefSeq" id="WP_162655623.1">
    <property type="nucleotide sequence ID" value="NZ_JBFAUJ010000001.1"/>
</dbReference>
<protein>
    <recommendedName>
        <fullName evidence="4">Guanylate cyclase domain-containing protein</fullName>
    </recommendedName>
</protein>
<evidence type="ECO:0000313" key="3">
    <source>
        <dbReference type="Proteomes" id="UP001553148"/>
    </source>
</evidence>
<gene>
    <name evidence="2" type="ORF">AB0470_00030</name>
</gene>
<accession>A0ABV3KGR1</accession>
<comment type="caution">
    <text evidence="2">The sequence shown here is derived from an EMBL/GenBank/DDBJ whole genome shotgun (WGS) entry which is preliminary data.</text>
</comment>
<proteinExistence type="predicted"/>
<sequence length="336" mass="35355">MADGAVYKTLMSVDTRESGSYLDGAKRRMRARIYDLAHASFAAAGVARSMLHLEDRGDGFIAAVDARIPPVRLLGTWLAEMHQRQRVGNEDLARRLGLRVGLHVGPVEHDEEGLSGHAMDLVCRLADSPVTRTVLDRSGRDLVLVVSASLHHEVVRHGGRFVEPSAYRSARVALKEGPVTAWFHVPGEARPRVPGDEGFDTLPVDASSGENGGGASTGAEAEGRPGPGKDAGHAAPDPAGRPAADGDPRVPGTEAWPVDTGSGAHWDIKVEGGTSVVQDRATFRGPVRFGSGGGADHEDWPTRGDRGLGGRGAGDDSAPNDSRSTGQDNGSTENPR</sequence>
<dbReference type="Gene3D" id="3.30.70.1230">
    <property type="entry name" value="Nucleotide cyclase"/>
    <property type="match status" value="1"/>
</dbReference>
<feature type="compositionally biased region" description="Low complexity" evidence="1">
    <location>
        <begin position="233"/>
        <end position="245"/>
    </location>
</feature>
<name>A0ABV3KGR1_STRGS</name>